<evidence type="ECO:0000256" key="9">
    <source>
        <dbReference type="ARBA" id="ARBA00022842"/>
    </source>
</evidence>
<dbReference type="InterPro" id="IPR050219">
    <property type="entry name" value="DnaG_primase"/>
</dbReference>
<dbReference type="Gene3D" id="3.90.980.10">
    <property type="entry name" value="DNA primase, catalytic core, N-terminal domain"/>
    <property type="match status" value="1"/>
</dbReference>
<dbReference type="Proteomes" id="UP000317778">
    <property type="component" value="Unassembled WGS sequence"/>
</dbReference>
<dbReference type="InterPro" id="IPR006171">
    <property type="entry name" value="TOPRIM_dom"/>
</dbReference>
<dbReference type="Pfam" id="PF13155">
    <property type="entry name" value="Toprim_2"/>
    <property type="match status" value="1"/>
</dbReference>
<keyword evidence="9" id="KW-0460">Magnesium</keyword>
<evidence type="ECO:0000256" key="10">
    <source>
        <dbReference type="ARBA" id="ARBA00023125"/>
    </source>
</evidence>
<dbReference type="GO" id="GO:0005737">
    <property type="term" value="C:cytoplasm"/>
    <property type="evidence" value="ECO:0007669"/>
    <property type="project" value="TreeGrafter"/>
</dbReference>
<dbReference type="PANTHER" id="PTHR30313">
    <property type="entry name" value="DNA PRIMASE"/>
    <property type="match status" value="1"/>
</dbReference>
<keyword evidence="11 12" id="KW-0804">Transcription</keyword>
<dbReference type="PROSITE" id="PS50880">
    <property type="entry name" value="TOPRIM"/>
    <property type="match status" value="1"/>
</dbReference>
<comment type="domain">
    <text evidence="12">Contains an N-terminal zinc-binding domain, a central core domain that contains the primase activity, and a C-terminal DnaB-binding domain.</text>
</comment>
<evidence type="ECO:0000256" key="4">
    <source>
        <dbReference type="ARBA" id="ARBA00022695"/>
    </source>
</evidence>
<dbReference type="PIRSF" id="PIRSF002811">
    <property type="entry name" value="DnaG"/>
    <property type="match status" value="1"/>
</dbReference>
<dbReference type="CDD" id="cd03364">
    <property type="entry name" value="TOPRIM_DnaG_primases"/>
    <property type="match status" value="1"/>
</dbReference>
<keyword evidence="7 12" id="KW-0863">Zinc-finger</keyword>
<dbReference type="InterPro" id="IPR013264">
    <property type="entry name" value="DNAG_N"/>
</dbReference>
<comment type="similarity">
    <text evidence="12 13">Belongs to the DnaG primase family.</text>
</comment>
<comment type="cofactor">
    <cofactor evidence="12 13 14">
        <name>Zn(2+)</name>
        <dbReference type="ChEBI" id="CHEBI:29105"/>
    </cofactor>
    <text evidence="12 13 14">Binds 1 zinc ion per monomer.</text>
</comment>
<sequence length="574" mass="64120">MIPQEVIERVRAETDIVGLIGSYIKLKRSGKSFVGLCPFHQEKTASFNVSPDRQAYYCFGCGAGGNVITFLMNYENLSFPEAVKQLGERLGIRIQYTAEDDPTKPLLDALELAHKIYKDALWSSEGLGAQRYLVSRGLKKETVRSFELGLVPRDTSLLLSTAREAKLSTQILRDAGVLGSTSGRLYPFLAGRIVFPIRWPSGKLVGFSGRVWGDDPNPAKYVNTSETRLFKKSRLLYGLNKARPYLRREGALLVEGQTDVLRLAQEGFHNVVAPLGTAFTGGQAKVLSRYTDSVTLVFDGDEAGRKAAQRALGEVLAADLDVKLLLLPEGEDPDSFLASHSSDEFNSLLEQAQEPMPFLYNLLSPSTTRVRKKAAEIMLSLINRVSDSLRRELYLDEAANLLRIDRRVIERVLADLAKSSRSGGTVSEADGAGVTGTGDPEERLLRMMIQKAEFVRLAAENLPLSLFPEGERREFLEKLYGVAARKGQFSTGEILDLLSPEMQRRVSGWSFSDVNYSREEFARALAHYLYRRRRDALRHELTQAERSGDAERARSILVQLNELDKESNKIYQEI</sequence>
<keyword evidence="6 12" id="KW-0479">Metal-binding</keyword>
<dbReference type="PANTHER" id="PTHR30313:SF2">
    <property type="entry name" value="DNA PRIMASE"/>
    <property type="match status" value="1"/>
</dbReference>
<dbReference type="InterPro" id="IPR006295">
    <property type="entry name" value="DNA_primase_DnaG"/>
</dbReference>
<protein>
    <recommendedName>
        <fullName evidence="12 13">DNA primase</fullName>
        <ecNumber evidence="12">2.7.7.101</ecNumber>
    </recommendedName>
</protein>
<evidence type="ECO:0000313" key="17">
    <source>
        <dbReference type="Proteomes" id="UP000317778"/>
    </source>
</evidence>
<dbReference type="GO" id="GO:0003677">
    <property type="term" value="F:DNA binding"/>
    <property type="evidence" value="ECO:0007669"/>
    <property type="project" value="UniProtKB-KW"/>
</dbReference>
<accession>A0A532UYW5</accession>
<comment type="function">
    <text evidence="12 13">RNA polymerase that catalyzes the synthesis of short RNA molecules used as primers for DNA polymerase during DNA replication.</text>
</comment>
<keyword evidence="4 12" id="KW-0548">Nucleotidyltransferase</keyword>
<dbReference type="GO" id="GO:1990077">
    <property type="term" value="C:primosome complex"/>
    <property type="evidence" value="ECO:0007669"/>
    <property type="project" value="UniProtKB-KW"/>
</dbReference>
<dbReference type="InterPro" id="IPR016136">
    <property type="entry name" value="DNA_helicase_N/primase_C"/>
</dbReference>
<evidence type="ECO:0000256" key="2">
    <source>
        <dbReference type="ARBA" id="ARBA00022515"/>
    </source>
</evidence>
<dbReference type="InterPro" id="IPR034151">
    <property type="entry name" value="TOPRIM_DnaG_bac"/>
</dbReference>
<dbReference type="GO" id="GO:0003899">
    <property type="term" value="F:DNA-directed RNA polymerase activity"/>
    <property type="evidence" value="ECO:0007669"/>
    <property type="project" value="UniProtKB-UniRule"/>
</dbReference>
<evidence type="ECO:0000256" key="11">
    <source>
        <dbReference type="ARBA" id="ARBA00023163"/>
    </source>
</evidence>
<dbReference type="HAMAP" id="MF_00974">
    <property type="entry name" value="DNA_primase_DnaG"/>
    <property type="match status" value="1"/>
</dbReference>
<dbReference type="Pfam" id="PF08275">
    <property type="entry name" value="DNAG_N"/>
    <property type="match status" value="1"/>
</dbReference>
<dbReference type="InterPro" id="IPR030846">
    <property type="entry name" value="DnaG_bac"/>
</dbReference>
<evidence type="ECO:0000256" key="7">
    <source>
        <dbReference type="ARBA" id="ARBA00022771"/>
    </source>
</evidence>
<organism evidence="16 17">
    <name type="scientific">candidate division TA06 bacterium B3_TA06</name>
    <dbReference type="NCBI Taxonomy" id="2012487"/>
    <lineage>
        <taxon>Bacteria</taxon>
        <taxon>Bacteria division TA06</taxon>
    </lineage>
</organism>
<dbReference type="Gene3D" id="1.10.860.10">
    <property type="entry name" value="DNAb Helicase, Chain A"/>
    <property type="match status" value="1"/>
</dbReference>
<dbReference type="NCBIfam" id="TIGR01391">
    <property type="entry name" value="dnaG"/>
    <property type="match status" value="1"/>
</dbReference>
<dbReference type="AlphaFoldDB" id="A0A532UYW5"/>
<evidence type="ECO:0000313" key="16">
    <source>
        <dbReference type="EMBL" id="TKJ40153.1"/>
    </source>
</evidence>
<keyword evidence="5 12" id="KW-0235">DNA replication</keyword>
<evidence type="ECO:0000256" key="6">
    <source>
        <dbReference type="ARBA" id="ARBA00022723"/>
    </source>
</evidence>
<dbReference type="GO" id="GO:0008270">
    <property type="term" value="F:zinc ion binding"/>
    <property type="evidence" value="ECO:0007669"/>
    <property type="project" value="UniProtKB-UniRule"/>
</dbReference>
<gene>
    <name evidence="12 16" type="primary">dnaG</name>
    <name evidence="16" type="ORF">CEE36_09845</name>
</gene>
<feature type="domain" description="Toprim" evidence="15">
    <location>
        <begin position="249"/>
        <end position="332"/>
    </location>
</feature>
<evidence type="ECO:0000256" key="5">
    <source>
        <dbReference type="ARBA" id="ARBA00022705"/>
    </source>
</evidence>
<dbReference type="Pfam" id="PF01807">
    <property type="entry name" value="Zn_ribbon_DnaG"/>
    <property type="match status" value="1"/>
</dbReference>
<dbReference type="SUPFAM" id="SSF57783">
    <property type="entry name" value="Zinc beta-ribbon"/>
    <property type="match status" value="1"/>
</dbReference>
<dbReference type="InterPro" id="IPR036977">
    <property type="entry name" value="DNA_primase_Znf_CHC2"/>
</dbReference>
<feature type="zinc finger region" description="CHC2-type" evidence="12 14">
    <location>
        <begin position="37"/>
        <end position="61"/>
    </location>
</feature>
<comment type="catalytic activity">
    <reaction evidence="12">
        <text>ssDNA + n NTP = ssDNA/pppN(pN)n-1 hybrid + (n-1) diphosphate.</text>
        <dbReference type="EC" id="2.7.7.101"/>
    </reaction>
</comment>
<dbReference type="GO" id="GO:0006269">
    <property type="term" value="P:DNA replication, synthesis of primer"/>
    <property type="evidence" value="ECO:0007669"/>
    <property type="project" value="UniProtKB-UniRule"/>
</dbReference>
<comment type="caution">
    <text evidence="16">The sequence shown here is derived from an EMBL/GenBank/DDBJ whole genome shotgun (WGS) entry which is preliminary data.</text>
</comment>
<dbReference type="InterPro" id="IPR037068">
    <property type="entry name" value="DNA_primase_core_N_sf"/>
</dbReference>
<keyword evidence="2 12" id="KW-0639">Primosome</keyword>
<dbReference type="Gene3D" id="3.40.1360.10">
    <property type="match status" value="1"/>
</dbReference>
<evidence type="ECO:0000259" key="15">
    <source>
        <dbReference type="PROSITE" id="PS50880"/>
    </source>
</evidence>
<dbReference type="Gene3D" id="3.90.580.10">
    <property type="entry name" value="Zinc finger, CHC2-type domain"/>
    <property type="match status" value="1"/>
</dbReference>
<comment type="subunit">
    <text evidence="12">Monomer. Interacts with DnaB.</text>
</comment>
<dbReference type="FunFam" id="3.90.580.10:FF:000001">
    <property type="entry name" value="DNA primase"/>
    <property type="match status" value="1"/>
</dbReference>
<dbReference type="EC" id="2.7.7.101" evidence="12"/>
<evidence type="ECO:0000256" key="13">
    <source>
        <dbReference type="PIRNR" id="PIRNR002811"/>
    </source>
</evidence>
<evidence type="ECO:0000256" key="1">
    <source>
        <dbReference type="ARBA" id="ARBA00022478"/>
    </source>
</evidence>
<evidence type="ECO:0000256" key="3">
    <source>
        <dbReference type="ARBA" id="ARBA00022679"/>
    </source>
</evidence>
<name>A0A532UYW5_UNCT6</name>
<dbReference type="SMART" id="SM00400">
    <property type="entry name" value="ZnF_CHCC"/>
    <property type="match status" value="1"/>
</dbReference>
<evidence type="ECO:0000256" key="12">
    <source>
        <dbReference type="HAMAP-Rule" id="MF_00974"/>
    </source>
</evidence>
<dbReference type="EMBL" id="NJBO01000020">
    <property type="protein sequence ID" value="TKJ40153.1"/>
    <property type="molecule type" value="Genomic_DNA"/>
</dbReference>
<proteinExistence type="inferred from homology"/>
<keyword evidence="1 12" id="KW-0240">DNA-directed RNA polymerase</keyword>
<dbReference type="GO" id="GO:0000428">
    <property type="term" value="C:DNA-directed RNA polymerase complex"/>
    <property type="evidence" value="ECO:0007669"/>
    <property type="project" value="UniProtKB-KW"/>
</dbReference>
<reference evidence="16 17" key="1">
    <citation type="submission" date="2017-06" db="EMBL/GenBank/DDBJ databases">
        <title>Novel microbial phyla capable of carbon fixation and sulfur reduction in deep-sea sediments.</title>
        <authorList>
            <person name="Huang J."/>
            <person name="Baker B."/>
            <person name="Wang Y."/>
        </authorList>
    </citation>
    <scope>NUCLEOTIDE SEQUENCE [LARGE SCALE GENOMIC DNA]</scope>
    <source>
        <strain evidence="16">B3_TA06</strain>
    </source>
</reference>
<dbReference type="InterPro" id="IPR019475">
    <property type="entry name" value="DNA_primase_DnaB-bd"/>
</dbReference>
<keyword evidence="3 12" id="KW-0808">Transferase</keyword>
<dbReference type="Pfam" id="PF10410">
    <property type="entry name" value="DnaB_bind"/>
    <property type="match status" value="1"/>
</dbReference>
<dbReference type="SMART" id="SM00493">
    <property type="entry name" value="TOPRIM"/>
    <property type="match status" value="1"/>
</dbReference>
<keyword evidence="10 12" id="KW-0238">DNA-binding</keyword>
<keyword evidence="8 12" id="KW-0862">Zinc</keyword>
<evidence type="ECO:0000256" key="14">
    <source>
        <dbReference type="PIRSR" id="PIRSR002811-1"/>
    </source>
</evidence>
<evidence type="ECO:0000256" key="8">
    <source>
        <dbReference type="ARBA" id="ARBA00022833"/>
    </source>
</evidence>
<dbReference type="SUPFAM" id="SSF56731">
    <property type="entry name" value="DNA primase core"/>
    <property type="match status" value="1"/>
</dbReference>
<dbReference type="InterPro" id="IPR002694">
    <property type="entry name" value="Znf_CHC2"/>
</dbReference>